<name>A0A0A9EAM2_ARUDO</name>
<dbReference type="EMBL" id="GBRH01202930">
    <property type="protein sequence ID" value="JAD94965.1"/>
    <property type="molecule type" value="Transcribed_RNA"/>
</dbReference>
<proteinExistence type="predicted"/>
<organism evidence="1">
    <name type="scientific">Arundo donax</name>
    <name type="common">Giant reed</name>
    <name type="synonym">Donax arundinaceus</name>
    <dbReference type="NCBI Taxonomy" id="35708"/>
    <lineage>
        <taxon>Eukaryota</taxon>
        <taxon>Viridiplantae</taxon>
        <taxon>Streptophyta</taxon>
        <taxon>Embryophyta</taxon>
        <taxon>Tracheophyta</taxon>
        <taxon>Spermatophyta</taxon>
        <taxon>Magnoliopsida</taxon>
        <taxon>Liliopsida</taxon>
        <taxon>Poales</taxon>
        <taxon>Poaceae</taxon>
        <taxon>PACMAD clade</taxon>
        <taxon>Arundinoideae</taxon>
        <taxon>Arundineae</taxon>
        <taxon>Arundo</taxon>
    </lineage>
</organism>
<reference evidence="1" key="2">
    <citation type="journal article" date="2015" name="Data Brief">
        <title>Shoot transcriptome of the giant reed, Arundo donax.</title>
        <authorList>
            <person name="Barrero R.A."/>
            <person name="Guerrero F.D."/>
            <person name="Moolhuijzen P."/>
            <person name="Goolsby J.A."/>
            <person name="Tidwell J."/>
            <person name="Bellgard S.E."/>
            <person name="Bellgard M.I."/>
        </authorList>
    </citation>
    <scope>NUCLEOTIDE SEQUENCE</scope>
    <source>
        <tissue evidence="1">Shoot tissue taken approximately 20 cm above the soil surface</tissue>
    </source>
</reference>
<evidence type="ECO:0000313" key="1">
    <source>
        <dbReference type="EMBL" id="JAD94965.1"/>
    </source>
</evidence>
<accession>A0A0A9EAM2</accession>
<dbReference type="AlphaFoldDB" id="A0A0A9EAM2"/>
<protein>
    <submittedName>
        <fullName evidence="1">Uncharacterized protein</fullName>
    </submittedName>
</protein>
<reference evidence="1" key="1">
    <citation type="submission" date="2014-09" db="EMBL/GenBank/DDBJ databases">
        <authorList>
            <person name="Magalhaes I.L.F."/>
            <person name="Oliveira U."/>
            <person name="Santos F.R."/>
            <person name="Vidigal T.H.D.A."/>
            <person name="Brescovit A.D."/>
            <person name="Santos A.J."/>
        </authorList>
    </citation>
    <scope>NUCLEOTIDE SEQUENCE</scope>
    <source>
        <tissue evidence="1">Shoot tissue taken approximately 20 cm above the soil surface</tissue>
    </source>
</reference>
<sequence length="84" mass="9642">MMKQIHLFHDSQWGLPGVSQHLACPPSFLEKVCAYAVQHPALCCHVHHPCLLFHNLFYPFPPSVLFPYQDAFSGDHAPHQDDRH</sequence>